<name>A0A419DE69_9BACT</name>
<organism evidence="2 3">
    <name type="scientific">candidate division WS5 bacterium</name>
    <dbReference type="NCBI Taxonomy" id="2093353"/>
    <lineage>
        <taxon>Bacteria</taxon>
        <taxon>candidate division WS5</taxon>
    </lineage>
</organism>
<reference evidence="2 3" key="1">
    <citation type="journal article" date="2017" name="ISME J.">
        <title>Energy and carbon metabolisms in a deep terrestrial subsurface fluid microbial community.</title>
        <authorList>
            <person name="Momper L."/>
            <person name="Jungbluth S.P."/>
            <person name="Lee M.D."/>
            <person name="Amend J.P."/>
        </authorList>
    </citation>
    <scope>NUCLEOTIDE SEQUENCE [LARGE SCALE GENOMIC DNA]</scope>
    <source>
        <strain evidence="2">SURF_29</strain>
    </source>
</reference>
<dbReference type="Proteomes" id="UP000285655">
    <property type="component" value="Unassembled WGS sequence"/>
</dbReference>
<evidence type="ECO:0000313" key="2">
    <source>
        <dbReference type="EMBL" id="RJO61404.1"/>
    </source>
</evidence>
<feature type="region of interest" description="Disordered" evidence="1">
    <location>
        <begin position="1"/>
        <end position="28"/>
    </location>
</feature>
<evidence type="ECO:0000256" key="1">
    <source>
        <dbReference type="SAM" id="MobiDB-lite"/>
    </source>
</evidence>
<feature type="compositionally biased region" description="Basic and acidic residues" evidence="1">
    <location>
        <begin position="10"/>
        <end position="20"/>
    </location>
</feature>
<comment type="caution">
    <text evidence="2">The sequence shown here is derived from an EMBL/GenBank/DDBJ whole genome shotgun (WGS) entry which is preliminary data.</text>
</comment>
<proteinExistence type="predicted"/>
<dbReference type="EMBL" id="QZJW01000019">
    <property type="protein sequence ID" value="RJO61404.1"/>
    <property type="molecule type" value="Genomic_DNA"/>
</dbReference>
<protein>
    <submittedName>
        <fullName evidence="2">Uncharacterized protein</fullName>
    </submittedName>
</protein>
<gene>
    <name evidence="2" type="ORF">C4544_02705</name>
</gene>
<accession>A0A419DE69</accession>
<sequence>MIIKGNMDIEGPHREGKSEEVGSYQGELGFEGETKANQIAGEARSAINQLEGFKSIANDLGFSEKIQDQVEELIESMRRELRCGSLLNSKVISDYMEANIESGDDMVRFLRKRVREDIGYNKNSGQG</sequence>
<dbReference type="AlphaFoldDB" id="A0A419DE69"/>
<evidence type="ECO:0000313" key="3">
    <source>
        <dbReference type="Proteomes" id="UP000285655"/>
    </source>
</evidence>